<sequence length="96" mass="11071">MSEECTASNARTVRARICFSDELPPECGDFELPGDRMMMEIELEHLTLLVLRPGSMDRRLYDEWNRYLDRITTLGIWSRDPSRSGVLGMLRSVFAS</sequence>
<evidence type="ECO:0000313" key="2">
    <source>
        <dbReference type="Proteomes" id="UP001183586"/>
    </source>
</evidence>
<dbReference type="Proteomes" id="UP001183586">
    <property type="component" value="Unassembled WGS sequence"/>
</dbReference>
<evidence type="ECO:0000313" key="1">
    <source>
        <dbReference type="EMBL" id="MDT0387883.1"/>
    </source>
</evidence>
<name>A0ABU2P6V4_9ACTN</name>
<comment type="caution">
    <text evidence="1">The sequence shown here is derived from an EMBL/GenBank/DDBJ whole genome shotgun (WGS) entry which is preliminary data.</text>
</comment>
<keyword evidence="2" id="KW-1185">Reference proteome</keyword>
<dbReference type="RefSeq" id="WP_311680852.1">
    <property type="nucleotide sequence ID" value="NZ_JAVREU010000003.1"/>
</dbReference>
<gene>
    <name evidence="1" type="ORF">RM641_10635</name>
</gene>
<dbReference type="EMBL" id="JAVREU010000003">
    <property type="protein sequence ID" value="MDT0387883.1"/>
    <property type="molecule type" value="Genomic_DNA"/>
</dbReference>
<organism evidence="1 2">
    <name type="scientific">Streptomyces dubilierae</name>
    <dbReference type="NCBI Taxonomy" id="3075533"/>
    <lineage>
        <taxon>Bacteria</taxon>
        <taxon>Bacillati</taxon>
        <taxon>Actinomycetota</taxon>
        <taxon>Actinomycetes</taxon>
        <taxon>Kitasatosporales</taxon>
        <taxon>Streptomycetaceae</taxon>
        <taxon>Streptomyces</taxon>
    </lineage>
</organism>
<accession>A0ABU2P6V4</accession>
<protein>
    <submittedName>
        <fullName evidence="1">Uncharacterized protein</fullName>
    </submittedName>
</protein>
<proteinExistence type="predicted"/>
<reference evidence="2" key="1">
    <citation type="submission" date="2023-07" db="EMBL/GenBank/DDBJ databases">
        <title>30 novel species of actinomycetes from the DSMZ collection.</title>
        <authorList>
            <person name="Nouioui I."/>
        </authorList>
    </citation>
    <scope>NUCLEOTIDE SEQUENCE [LARGE SCALE GENOMIC DNA]</scope>
    <source>
        <strain evidence="2">DSM 41921</strain>
    </source>
</reference>